<evidence type="ECO:0000256" key="4">
    <source>
        <dbReference type="ARBA" id="ARBA00022605"/>
    </source>
</evidence>
<keyword evidence="3" id="KW-0055">Arginine biosynthesis</keyword>
<dbReference type="EMBL" id="VSSQ01046103">
    <property type="protein sequence ID" value="MPN00057.1"/>
    <property type="molecule type" value="Genomic_DNA"/>
</dbReference>
<feature type="domain" description="Aspartate/glutamate/uridylate kinase" evidence="9">
    <location>
        <begin position="7"/>
        <end position="246"/>
    </location>
</feature>
<dbReference type="InterPro" id="IPR037528">
    <property type="entry name" value="ArgB"/>
</dbReference>
<dbReference type="InterPro" id="IPR001057">
    <property type="entry name" value="Glu/AcGlu_kinase"/>
</dbReference>
<dbReference type="GO" id="GO:0005524">
    <property type="term" value="F:ATP binding"/>
    <property type="evidence" value="ECO:0007669"/>
    <property type="project" value="UniProtKB-KW"/>
</dbReference>
<evidence type="ECO:0000256" key="2">
    <source>
        <dbReference type="ARBA" id="ARBA00013065"/>
    </source>
</evidence>
<dbReference type="InterPro" id="IPR004662">
    <property type="entry name" value="AcgluKinase_fam"/>
</dbReference>
<keyword evidence="6" id="KW-0547">Nucleotide-binding</keyword>
<dbReference type="HAMAP" id="MF_00082">
    <property type="entry name" value="ArgB"/>
    <property type="match status" value="1"/>
</dbReference>
<evidence type="ECO:0000256" key="6">
    <source>
        <dbReference type="ARBA" id="ARBA00022741"/>
    </source>
</evidence>
<evidence type="ECO:0000313" key="10">
    <source>
        <dbReference type="EMBL" id="MPN00057.1"/>
    </source>
</evidence>
<dbReference type="SUPFAM" id="SSF53633">
    <property type="entry name" value="Carbamate kinase-like"/>
    <property type="match status" value="1"/>
</dbReference>
<dbReference type="InterPro" id="IPR001048">
    <property type="entry name" value="Asp/Glu/Uridylate_kinase"/>
</dbReference>
<dbReference type="NCBIfam" id="TIGR00761">
    <property type="entry name" value="argB"/>
    <property type="match status" value="1"/>
</dbReference>
<dbReference type="PANTHER" id="PTHR23342">
    <property type="entry name" value="N-ACETYLGLUTAMATE SYNTHASE"/>
    <property type="match status" value="1"/>
</dbReference>
<proteinExistence type="inferred from homology"/>
<dbReference type="Pfam" id="PF00696">
    <property type="entry name" value="AA_kinase"/>
    <property type="match status" value="1"/>
</dbReference>
<dbReference type="GO" id="GO:0003991">
    <property type="term" value="F:acetylglutamate kinase activity"/>
    <property type="evidence" value="ECO:0007669"/>
    <property type="project" value="UniProtKB-EC"/>
</dbReference>
<name>A0A645EE63_9ZZZZ</name>
<dbReference type="AlphaFoldDB" id="A0A645EE63"/>
<keyword evidence="7 10" id="KW-0418">Kinase</keyword>
<evidence type="ECO:0000256" key="7">
    <source>
        <dbReference type="ARBA" id="ARBA00022777"/>
    </source>
</evidence>
<organism evidence="10">
    <name type="scientific">bioreactor metagenome</name>
    <dbReference type="NCBI Taxonomy" id="1076179"/>
    <lineage>
        <taxon>unclassified sequences</taxon>
        <taxon>metagenomes</taxon>
        <taxon>ecological metagenomes</taxon>
    </lineage>
</organism>
<sequence length="278" mass="29604">MQQHKGKTIVVKYGGNAMLNQSLKEAVINDLVLMKCIGINLVVVHGGGPEINNLLKRINKESKFINGLRYTDKETMDIVQMVLAGKINKDLTAMIYKKGGKAIGLCGIDGNMLQAKKLEADDDLGLVGEISKVDTDIINSSINGGYIPVISSIALGDDKETVYNINADTAASSIASSLNAEKLILLTDVPGILTDPSDPSTLISQLDLNGIYQLTSGGLLTGGMIPKVKCCSDAIKTGVKRAHIIDGRVQHSLLLELFTDEGIGTMIKQGGINNGIDR</sequence>
<dbReference type="GO" id="GO:0006526">
    <property type="term" value="P:L-arginine biosynthetic process"/>
    <property type="evidence" value="ECO:0007669"/>
    <property type="project" value="UniProtKB-KW"/>
</dbReference>
<comment type="pathway">
    <text evidence="1">Amino-acid biosynthesis; L-arginine biosynthesis; N(2)-acetyl-L-ornithine from L-glutamate: step 2/4.</text>
</comment>
<dbReference type="InterPro" id="IPR041727">
    <property type="entry name" value="NAGK-C"/>
</dbReference>
<dbReference type="PANTHER" id="PTHR23342:SF0">
    <property type="entry name" value="N-ACETYLGLUTAMATE SYNTHASE, MITOCHONDRIAL"/>
    <property type="match status" value="1"/>
</dbReference>
<dbReference type="EC" id="2.7.2.8" evidence="2"/>
<dbReference type="PRINTS" id="PR00474">
    <property type="entry name" value="GLU5KINASE"/>
</dbReference>
<reference evidence="10" key="1">
    <citation type="submission" date="2019-08" db="EMBL/GenBank/DDBJ databases">
        <authorList>
            <person name="Kucharzyk K."/>
            <person name="Murdoch R.W."/>
            <person name="Higgins S."/>
            <person name="Loffler F."/>
        </authorList>
    </citation>
    <scope>NUCLEOTIDE SEQUENCE</scope>
</reference>
<evidence type="ECO:0000259" key="9">
    <source>
        <dbReference type="Pfam" id="PF00696"/>
    </source>
</evidence>
<keyword evidence="4" id="KW-0028">Amino-acid biosynthesis</keyword>
<gene>
    <name evidence="10" type="primary">argB_27</name>
    <name evidence="10" type="ORF">SDC9_147251</name>
</gene>
<dbReference type="FunFam" id="3.40.1160.10:FF:000004">
    <property type="entry name" value="Acetylglutamate kinase"/>
    <property type="match status" value="1"/>
</dbReference>
<dbReference type="Gene3D" id="3.40.1160.10">
    <property type="entry name" value="Acetylglutamate kinase-like"/>
    <property type="match status" value="1"/>
</dbReference>
<accession>A0A645EE63</accession>
<evidence type="ECO:0000256" key="3">
    <source>
        <dbReference type="ARBA" id="ARBA00022571"/>
    </source>
</evidence>
<keyword evidence="5 10" id="KW-0808">Transferase</keyword>
<evidence type="ECO:0000256" key="1">
    <source>
        <dbReference type="ARBA" id="ARBA00004828"/>
    </source>
</evidence>
<dbReference type="CDD" id="cd04250">
    <property type="entry name" value="AAK_NAGK-C"/>
    <property type="match status" value="1"/>
</dbReference>
<protein>
    <recommendedName>
        <fullName evidence="2">acetylglutamate kinase</fullName>
        <ecNumber evidence="2">2.7.2.8</ecNumber>
    </recommendedName>
</protein>
<dbReference type="InterPro" id="IPR036393">
    <property type="entry name" value="AceGlu_kinase-like_sf"/>
</dbReference>
<dbReference type="PIRSF" id="PIRSF000728">
    <property type="entry name" value="NAGK"/>
    <property type="match status" value="1"/>
</dbReference>
<evidence type="ECO:0000256" key="8">
    <source>
        <dbReference type="ARBA" id="ARBA00022840"/>
    </source>
</evidence>
<evidence type="ECO:0000256" key="5">
    <source>
        <dbReference type="ARBA" id="ARBA00022679"/>
    </source>
</evidence>
<comment type="caution">
    <text evidence="10">The sequence shown here is derived from an EMBL/GenBank/DDBJ whole genome shotgun (WGS) entry which is preliminary data.</text>
</comment>
<keyword evidence="8" id="KW-0067">ATP-binding</keyword>
<dbReference type="GO" id="GO:0005737">
    <property type="term" value="C:cytoplasm"/>
    <property type="evidence" value="ECO:0007669"/>
    <property type="project" value="InterPro"/>
</dbReference>